<dbReference type="Proteomes" id="UP000529417">
    <property type="component" value="Unassembled WGS sequence"/>
</dbReference>
<evidence type="ECO:0000313" key="3">
    <source>
        <dbReference type="Proteomes" id="UP000529417"/>
    </source>
</evidence>
<organism evidence="2 3">
    <name type="scientific">Rhabdonatronobacter sediminivivens</name>
    <dbReference type="NCBI Taxonomy" id="2743469"/>
    <lineage>
        <taxon>Bacteria</taxon>
        <taxon>Pseudomonadati</taxon>
        <taxon>Pseudomonadota</taxon>
        <taxon>Alphaproteobacteria</taxon>
        <taxon>Rhodobacterales</taxon>
        <taxon>Paracoccaceae</taxon>
        <taxon>Rhabdonatronobacter</taxon>
    </lineage>
</organism>
<keyword evidence="3" id="KW-1185">Reference proteome</keyword>
<reference evidence="2 3" key="1">
    <citation type="journal article" date="2000" name="Arch. Microbiol.">
        <title>Rhodobaca bogoriensis gen. nov. and sp. nov., an alkaliphilic purple nonsulfur bacterium from African Rift Valley soda lakes.</title>
        <authorList>
            <person name="Milford A.D."/>
            <person name="Achenbach L.A."/>
            <person name="Jung D.O."/>
            <person name="Madigan M.T."/>
        </authorList>
    </citation>
    <scope>NUCLEOTIDE SEQUENCE [LARGE SCALE GENOMIC DNA]</scope>
    <source>
        <strain evidence="2 3">2376</strain>
    </source>
</reference>
<name>A0A7Z0KZF2_9RHOB</name>
<gene>
    <name evidence="2" type="ORF">HUK65_16815</name>
</gene>
<comment type="caution">
    <text evidence="2">The sequence shown here is derived from an EMBL/GenBank/DDBJ whole genome shotgun (WGS) entry which is preliminary data.</text>
</comment>
<feature type="region of interest" description="Disordered" evidence="1">
    <location>
        <begin position="123"/>
        <end position="179"/>
    </location>
</feature>
<evidence type="ECO:0000313" key="2">
    <source>
        <dbReference type="EMBL" id="NYS26647.1"/>
    </source>
</evidence>
<dbReference type="RefSeq" id="WP_179907440.1">
    <property type="nucleotide sequence ID" value="NZ_JACBXS010000059.1"/>
</dbReference>
<dbReference type="EMBL" id="JACBXS010000059">
    <property type="protein sequence ID" value="NYS26647.1"/>
    <property type="molecule type" value="Genomic_DNA"/>
</dbReference>
<proteinExistence type="predicted"/>
<dbReference type="AlphaFoldDB" id="A0A7Z0KZF2"/>
<protein>
    <submittedName>
        <fullName evidence="2">Uncharacterized protein</fullName>
    </submittedName>
</protein>
<sequence length="179" mass="19632">MQDAMIKTTAVFGRPFNIAGFGETLPAGEYDLETEISAPPDHRDPERWKASVLVRLHPRQSHPGLARSLTVPLSVLDQALARDKLTGSGIVDFFVEEMLADPMIQLVMRADRVSEAEIRQLYSRTSRSADAPDAPLSAGPQLSGSDRQDATALQRAENEGMPSQRKSESGSRKLKAGYR</sequence>
<evidence type="ECO:0000256" key="1">
    <source>
        <dbReference type="SAM" id="MobiDB-lite"/>
    </source>
</evidence>
<accession>A0A7Z0KZF2</accession>